<dbReference type="CDD" id="cd22717">
    <property type="entry name" value="FHA_APLF"/>
    <property type="match status" value="1"/>
</dbReference>
<reference evidence="9" key="1">
    <citation type="submission" date="2025-08" db="UniProtKB">
        <authorList>
            <consortium name="Ensembl"/>
        </authorList>
    </citation>
    <scope>IDENTIFICATION</scope>
</reference>
<dbReference type="AlphaFoldDB" id="A0A8D2JAH5"/>
<comment type="subcellular location">
    <subcellularLocation>
        <location evidence="1">Nucleus</location>
    </subcellularLocation>
</comment>
<feature type="domain" description="PNK FHA" evidence="8">
    <location>
        <begin position="14"/>
        <end position="61"/>
    </location>
</feature>
<feature type="compositionally biased region" description="Acidic residues" evidence="6">
    <location>
        <begin position="448"/>
        <end position="494"/>
    </location>
</feature>
<organism evidence="9 10">
    <name type="scientific">Varanus komodoensis</name>
    <name type="common">Komodo dragon</name>
    <dbReference type="NCBI Taxonomy" id="61221"/>
    <lineage>
        <taxon>Eukaryota</taxon>
        <taxon>Metazoa</taxon>
        <taxon>Chordata</taxon>
        <taxon>Craniata</taxon>
        <taxon>Vertebrata</taxon>
        <taxon>Euteleostomi</taxon>
        <taxon>Lepidosauria</taxon>
        <taxon>Squamata</taxon>
        <taxon>Bifurcata</taxon>
        <taxon>Unidentata</taxon>
        <taxon>Episquamata</taxon>
        <taxon>Toxicofera</taxon>
        <taxon>Anguimorpha</taxon>
        <taxon>Paleoanguimorpha</taxon>
        <taxon>Varanoidea</taxon>
        <taxon>Varanidae</taxon>
        <taxon>Varanus</taxon>
    </lineage>
</organism>
<protein>
    <submittedName>
        <fullName evidence="9">Aprataxin and PNKP like factor</fullName>
    </submittedName>
</protein>
<dbReference type="GO" id="GO:0035861">
    <property type="term" value="C:site of double-strand break"/>
    <property type="evidence" value="ECO:0007669"/>
    <property type="project" value="TreeGrafter"/>
</dbReference>
<evidence type="ECO:0000313" key="9">
    <source>
        <dbReference type="Ensembl" id="ENSVKKP00000011742.1"/>
    </source>
</evidence>
<feature type="region of interest" description="Disordered" evidence="6">
    <location>
        <begin position="418"/>
        <end position="494"/>
    </location>
</feature>
<feature type="domain" description="PBZ-type" evidence="7">
    <location>
        <begin position="402"/>
        <end position="426"/>
    </location>
</feature>
<feature type="region of interest" description="Disordered" evidence="6">
    <location>
        <begin position="114"/>
        <end position="142"/>
    </location>
</feature>
<proteinExistence type="predicted"/>
<dbReference type="Proteomes" id="UP000694545">
    <property type="component" value="Unplaced"/>
</dbReference>
<dbReference type="InterPro" id="IPR041388">
    <property type="entry name" value="FHA_2"/>
</dbReference>
<keyword evidence="5" id="KW-0539">Nucleus</keyword>
<reference evidence="9" key="2">
    <citation type="submission" date="2025-09" db="UniProtKB">
        <authorList>
            <consortium name="Ensembl"/>
        </authorList>
    </citation>
    <scope>IDENTIFICATION</scope>
</reference>
<evidence type="ECO:0000256" key="6">
    <source>
        <dbReference type="SAM" id="MobiDB-lite"/>
    </source>
</evidence>
<evidence type="ECO:0000259" key="8">
    <source>
        <dbReference type="Pfam" id="PF17913"/>
    </source>
</evidence>
<dbReference type="PANTHER" id="PTHR21315">
    <property type="entry name" value="APRATAXIN AND PNK-LIKE FACTOR-RELATED"/>
    <property type="match status" value="1"/>
</dbReference>
<dbReference type="RefSeq" id="XP_044310396.1">
    <property type="nucleotide sequence ID" value="XM_044454461.1"/>
</dbReference>
<dbReference type="GO" id="GO:0008408">
    <property type="term" value="F:3'-5' exonuclease activity"/>
    <property type="evidence" value="ECO:0007669"/>
    <property type="project" value="InterPro"/>
</dbReference>
<dbReference type="InterPro" id="IPR019406">
    <property type="entry name" value="APLF_PBZ"/>
</dbReference>
<dbReference type="Pfam" id="PF10283">
    <property type="entry name" value="zf-CCHH"/>
    <property type="match status" value="2"/>
</dbReference>
<feature type="domain" description="PBZ-type" evidence="7">
    <location>
        <begin position="360"/>
        <end position="385"/>
    </location>
</feature>
<feature type="compositionally biased region" description="Basic residues" evidence="6">
    <location>
        <begin position="435"/>
        <end position="444"/>
    </location>
</feature>
<dbReference type="SUPFAM" id="SSF49879">
    <property type="entry name" value="SMAD/FHA domain"/>
    <property type="match status" value="1"/>
</dbReference>
<evidence type="ECO:0000256" key="5">
    <source>
        <dbReference type="ARBA" id="ARBA00023242"/>
    </source>
</evidence>
<dbReference type="Gene3D" id="2.60.200.20">
    <property type="match status" value="1"/>
</dbReference>
<keyword evidence="3" id="KW-0378">Hydrolase</keyword>
<feature type="compositionally biased region" description="Basic and acidic residues" evidence="6">
    <location>
        <begin position="418"/>
        <end position="434"/>
    </location>
</feature>
<evidence type="ECO:0000256" key="3">
    <source>
        <dbReference type="ARBA" id="ARBA00022801"/>
    </source>
</evidence>
<evidence type="ECO:0000259" key="7">
    <source>
        <dbReference type="Pfam" id="PF10283"/>
    </source>
</evidence>
<sequence>MPGFELEPVAGGCPVTLPPGETVIGRGALLGVTDKRVSRKHAILKVDGDQLSIKPVHVNPCFYQPNKNGQLLPLDTNKWHRLSPGDNFSLLVDKYAFRVIFTPSEVKSLLRKSCNPSVEDGTSQTPSTLQPTKMPCQQPSEQQIASSISSQLLEVHSVLEKAAEIPKKFSASISENEKTRPTQRKRVLPEWMLQANLMVQSPSISVPGRGNNEETNKPSRKKQKRSASEDVAVAAQDVQVVSTEPVLENLEKNENKIVPQRAGSSKGQHNHQLENEELDLDLEEQACQPSETAARNTGKNKLDNVSFTTKQAHQDNTSQSFLHQSKIQEHILNQASEADTSNLTEGQNVPQSSNVARHQRTACRYGKSCYRKNPIHLQEFSHPGDSDYCDTETLSQIDNDNRPECPYGTACYRKNPQHKLEYKHTAPPESERRQTRQRVVKKGRGALEDDDDGGEPNEYDLNDSFIDDEEEEDCDPTDEDSDWEPDSQEKDDEDVDTLLEEAENFVKTKK</sequence>
<feature type="region of interest" description="Disordered" evidence="6">
    <location>
        <begin position="339"/>
        <end position="359"/>
    </location>
</feature>
<dbReference type="GeneID" id="123035837"/>
<feature type="compositionally biased region" description="Polar residues" evidence="6">
    <location>
        <begin position="339"/>
        <end position="356"/>
    </location>
</feature>
<dbReference type="GO" id="GO:0006302">
    <property type="term" value="P:double-strand break repair"/>
    <property type="evidence" value="ECO:0007669"/>
    <property type="project" value="InterPro"/>
</dbReference>
<dbReference type="Ensembl" id="ENSVKKT00000012022.1">
    <property type="protein sequence ID" value="ENSVKKP00000011742.1"/>
    <property type="gene ID" value="ENSVKKG00000008174.1"/>
</dbReference>
<dbReference type="FunFam" id="2.60.200.20:FF:000061">
    <property type="entry name" value="Zgc:165656 protein"/>
    <property type="match status" value="1"/>
</dbReference>
<keyword evidence="10" id="KW-1185">Reference proteome</keyword>
<evidence type="ECO:0000313" key="10">
    <source>
        <dbReference type="Proteomes" id="UP000694545"/>
    </source>
</evidence>
<evidence type="ECO:0000256" key="4">
    <source>
        <dbReference type="ARBA" id="ARBA00023204"/>
    </source>
</evidence>
<gene>
    <name evidence="9" type="primary">APLF</name>
</gene>
<dbReference type="Pfam" id="PF17913">
    <property type="entry name" value="FHA_2"/>
    <property type="match status" value="1"/>
</dbReference>
<feature type="compositionally biased region" description="Polar residues" evidence="6">
    <location>
        <begin position="114"/>
        <end position="131"/>
    </location>
</feature>
<keyword evidence="4" id="KW-0234">DNA repair</keyword>
<dbReference type="InterPro" id="IPR039253">
    <property type="entry name" value="APLF"/>
</dbReference>
<keyword evidence="2" id="KW-0227">DNA damage</keyword>
<dbReference type="OMA" id="PCFYRSS"/>
<dbReference type="PANTHER" id="PTHR21315:SF2">
    <property type="entry name" value="APRATAXIN AND PNK-LIKE FACTOR"/>
    <property type="match status" value="1"/>
</dbReference>
<evidence type="ECO:0000256" key="1">
    <source>
        <dbReference type="ARBA" id="ARBA00004123"/>
    </source>
</evidence>
<name>A0A8D2JAH5_VARKO</name>
<feature type="region of interest" description="Disordered" evidence="6">
    <location>
        <begin position="199"/>
        <end position="233"/>
    </location>
</feature>
<dbReference type="CTD" id="200558"/>
<dbReference type="InterPro" id="IPR008984">
    <property type="entry name" value="SMAD_FHA_dom_sf"/>
</dbReference>
<evidence type="ECO:0000256" key="2">
    <source>
        <dbReference type="ARBA" id="ARBA00022763"/>
    </source>
</evidence>
<dbReference type="KEGG" id="vko:123035837"/>
<accession>A0A8D2JAH5</accession>
<dbReference type="GO" id="GO:0005634">
    <property type="term" value="C:nucleus"/>
    <property type="evidence" value="ECO:0007669"/>
    <property type="project" value="UniProtKB-SubCell"/>
</dbReference>
<dbReference type="GO" id="GO:0003906">
    <property type="term" value="F:DNA-(apurinic or apyrimidinic site) endonuclease activity"/>
    <property type="evidence" value="ECO:0007669"/>
    <property type="project" value="InterPro"/>
</dbReference>